<feature type="domain" description="ParB-like N-terminal" evidence="2">
    <location>
        <begin position="46"/>
        <end position="158"/>
    </location>
</feature>
<dbReference type="EMBL" id="BNAJ01000014">
    <property type="protein sequence ID" value="GHF60348.1"/>
    <property type="molecule type" value="Genomic_DNA"/>
</dbReference>
<feature type="region of interest" description="Disordered" evidence="1">
    <location>
        <begin position="1"/>
        <end position="28"/>
    </location>
</feature>
<evidence type="ECO:0000256" key="1">
    <source>
        <dbReference type="SAM" id="MobiDB-lite"/>
    </source>
</evidence>
<dbReference type="InterPro" id="IPR050336">
    <property type="entry name" value="Chromosome_partition/occlusion"/>
</dbReference>
<proteinExistence type="predicted"/>
<reference evidence="4" key="1">
    <citation type="journal article" date="2019" name="Int. J. Syst. Evol. Microbiol.">
        <title>The Global Catalogue of Microorganisms (GCM) 10K type strain sequencing project: providing services to taxonomists for standard genome sequencing and annotation.</title>
        <authorList>
            <consortium name="The Broad Institute Genomics Platform"/>
            <consortium name="The Broad Institute Genome Sequencing Center for Infectious Disease"/>
            <person name="Wu L."/>
            <person name="Ma J."/>
        </authorList>
    </citation>
    <scope>NUCLEOTIDE SEQUENCE [LARGE SCALE GENOMIC DNA]</scope>
    <source>
        <strain evidence="4">CGMCC 1.18437</strain>
    </source>
</reference>
<evidence type="ECO:0000313" key="4">
    <source>
        <dbReference type="Proteomes" id="UP000619376"/>
    </source>
</evidence>
<evidence type="ECO:0000259" key="2">
    <source>
        <dbReference type="SMART" id="SM00470"/>
    </source>
</evidence>
<dbReference type="PANTHER" id="PTHR33375:SF7">
    <property type="entry name" value="CHROMOSOME 2-PARTITIONING PROTEIN PARB-RELATED"/>
    <property type="match status" value="1"/>
</dbReference>
<keyword evidence="4" id="KW-1185">Reference proteome</keyword>
<dbReference type="InterPro" id="IPR003115">
    <property type="entry name" value="ParB_N"/>
</dbReference>
<sequence length="614" mass="67608">MSVGGTIHTRPLHKGAKMTAATPLPADPTPALRLTQPQEAPAAEVVCVPWNSLRRSDFNPRRTFEDKPLFELAVDIYHKGLLQNLVVRPHPTEDGAYELVAGERRYRAVGLLVEGLELVDDQGGESAMLQVAGDYTVPVQIRHLIDQELIELAITENSQREDVTPLEEADGYARLTGLGMKPDEIAARSGHPLRRVEQRLTLAYGLGKEGRKLLTEDKINLAQAQVIAQTTGELKRHLVKLVRENPRQYSAEQLRKLTTDGRVLVSNALFDVEASGLAVCEDMWGIIPAYFRDTAKAQALHLEALEAQAQHDRDSGQWAFVDVLPCSTHGNVRNLPWTTYRTSGPKELQGVVYIHSPSGEMHRHEGAVREEAAKAAEKAKQSQWRAQAHAEVAAQPPKNRPVRDAAHRIGQEARARVLWGSLATDPKRCLALTVQGLFESASEVRVKTETAPSLSAPLPEVVALVQRWAAERPDLFQTHKEGTMVNGPHGTKFHAALMELSEGDLLSLLAYHMHDSLHHWTAFSATARPGELAVHVAQQIGADKRLAQEWTVTADYLSAYTIPQLTALVATMPGKVQPSIAPNVGKKELVGRIVEIAGALREAGWVPDVVRFQR</sequence>
<evidence type="ECO:0000313" key="3">
    <source>
        <dbReference type="EMBL" id="GHF60348.1"/>
    </source>
</evidence>
<dbReference type="InterPro" id="IPR041468">
    <property type="entry name" value="HTH_ParB/Spo0J"/>
</dbReference>
<dbReference type="Gene3D" id="1.10.10.2830">
    <property type="match status" value="1"/>
</dbReference>
<accession>A0ABQ3JSW7</accession>
<dbReference type="SMART" id="SM00470">
    <property type="entry name" value="ParB"/>
    <property type="match status" value="1"/>
</dbReference>
<name>A0ABQ3JSW7_9DEIO</name>
<dbReference type="Pfam" id="PF17762">
    <property type="entry name" value="HTH_ParB"/>
    <property type="match status" value="1"/>
</dbReference>
<dbReference type="InterPro" id="IPR036086">
    <property type="entry name" value="ParB/Sulfiredoxin_sf"/>
</dbReference>
<gene>
    <name evidence="3" type="ORF">GCM10017781_40650</name>
</gene>
<feature type="compositionally biased region" description="Low complexity" evidence="1">
    <location>
        <begin position="19"/>
        <end position="28"/>
    </location>
</feature>
<dbReference type="PANTHER" id="PTHR33375">
    <property type="entry name" value="CHROMOSOME-PARTITIONING PROTEIN PARB-RELATED"/>
    <property type="match status" value="1"/>
</dbReference>
<dbReference type="Proteomes" id="UP000619376">
    <property type="component" value="Unassembled WGS sequence"/>
</dbReference>
<protein>
    <recommendedName>
        <fullName evidence="2">ParB-like N-terminal domain-containing protein</fullName>
    </recommendedName>
</protein>
<dbReference type="SUPFAM" id="SSF109709">
    <property type="entry name" value="KorB DNA-binding domain-like"/>
    <property type="match status" value="1"/>
</dbReference>
<dbReference type="Pfam" id="PF02195">
    <property type="entry name" value="ParB_N"/>
    <property type="match status" value="1"/>
</dbReference>
<organism evidence="3 4">
    <name type="scientific">Deinococcus metalli</name>
    <dbReference type="NCBI Taxonomy" id="1141878"/>
    <lineage>
        <taxon>Bacteria</taxon>
        <taxon>Thermotogati</taxon>
        <taxon>Deinococcota</taxon>
        <taxon>Deinococci</taxon>
        <taxon>Deinococcales</taxon>
        <taxon>Deinococcaceae</taxon>
        <taxon>Deinococcus</taxon>
    </lineage>
</organism>
<dbReference type="Gene3D" id="3.90.1530.30">
    <property type="match status" value="1"/>
</dbReference>
<comment type="caution">
    <text evidence="3">The sequence shown here is derived from an EMBL/GenBank/DDBJ whole genome shotgun (WGS) entry which is preliminary data.</text>
</comment>
<dbReference type="SUPFAM" id="SSF110849">
    <property type="entry name" value="ParB/Sulfiredoxin"/>
    <property type="match status" value="1"/>
</dbReference>